<dbReference type="EMBL" id="JAHIBW010000010">
    <property type="protein sequence ID" value="KAG7307378.1"/>
    <property type="molecule type" value="Genomic_DNA"/>
</dbReference>
<feature type="non-terminal residue" evidence="1">
    <location>
        <position position="1"/>
    </location>
</feature>
<dbReference type="Proteomes" id="UP000823941">
    <property type="component" value="Chromosome 10"/>
</dbReference>
<keyword evidence="2" id="KW-1185">Reference proteome</keyword>
<evidence type="ECO:0000313" key="1">
    <source>
        <dbReference type="EMBL" id="KAG7307378.1"/>
    </source>
</evidence>
<name>A0ABQ7QQS1_PLUXY</name>
<reference evidence="1 2" key="1">
    <citation type="submission" date="2021-06" db="EMBL/GenBank/DDBJ databases">
        <title>A haploid diamondback moth (Plutella xylostella L.) genome assembly resolves 31 chromosomes and identifies a diamide resistance mutation.</title>
        <authorList>
            <person name="Ward C.M."/>
            <person name="Perry K.D."/>
            <person name="Baker G."/>
            <person name="Powis K."/>
            <person name="Heckel D.G."/>
            <person name="Baxter S.W."/>
        </authorList>
    </citation>
    <scope>NUCLEOTIDE SEQUENCE [LARGE SCALE GENOMIC DNA]</scope>
    <source>
        <strain evidence="1 2">LV</strain>
        <tissue evidence="1">Single pupa</tissue>
    </source>
</reference>
<protein>
    <submittedName>
        <fullName evidence="1">Uncharacterized protein</fullName>
    </submittedName>
</protein>
<sequence length="52" mass="5566">QNATTLTTLLPKTAGLPTLGPHLIARTGIICREHVVGPFCRESVGNRWNPAS</sequence>
<comment type="caution">
    <text evidence="1">The sequence shown here is derived from an EMBL/GenBank/DDBJ whole genome shotgun (WGS) entry which is preliminary data.</text>
</comment>
<gene>
    <name evidence="1" type="ORF">JYU34_007564</name>
</gene>
<accession>A0ABQ7QQS1</accession>
<organism evidence="1 2">
    <name type="scientific">Plutella xylostella</name>
    <name type="common">Diamondback moth</name>
    <name type="synonym">Plutella maculipennis</name>
    <dbReference type="NCBI Taxonomy" id="51655"/>
    <lineage>
        <taxon>Eukaryota</taxon>
        <taxon>Metazoa</taxon>
        <taxon>Ecdysozoa</taxon>
        <taxon>Arthropoda</taxon>
        <taxon>Hexapoda</taxon>
        <taxon>Insecta</taxon>
        <taxon>Pterygota</taxon>
        <taxon>Neoptera</taxon>
        <taxon>Endopterygota</taxon>
        <taxon>Lepidoptera</taxon>
        <taxon>Glossata</taxon>
        <taxon>Ditrysia</taxon>
        <taxon>Yponomeutoidea</taxon>
        <taxon>Plutellidae</taxon>
        <taxon>Plutella</taxon>
    </lineage>
</organism>
<proteinExistence type="predicted"/>
<evidence type="ECO:0000313" key="2">
    <source>
        <dbReference type="Proteomes" id="UP000823941"/>
    </source>
</evidence>